<reference evidence="5 6" key="1">
    <citation type="submission" date="2014-04" db="EMBL/GenBank/DDBJ databases">
        <authorList>
            <consortium name="DOE Joint Genome Institute"/>
            <person name="Kuo A."/>
            <person name="Ruytinx J."/>
            <person name="Rineau F."/>
            <person name="Colpaert J."/>
            <person name="Kohler A."/>
            <person name="Nagy L.G."/>
            <person name="Floudas D."/>
            <person name="Copeland A."/>
            <person name="Barry K.W."/>
            <person name="Cichocki N."/>
            <person name="Veneault-Fourrey C."/>
            <person name="LaButti K."/>
            <person name="Lindquist E.A."/>
            <person name="Lipzen A."/>
            <person name="Lundell T."/>
            <person name="Morin E."/>
            <person name="Murat C."/>
            <person name="Sun H."/>
            <person name="Tunlid A."/>
            <person name="Henrissat B."/>
            <person name="Grigoriev I.V."/>
            <person name="Hibbett D.S."/>
            <person name="Martin F."/>
            <person name="Nordberg H.P."/>
            <person name="Cantor M.N."/>
            <person name="Hua S.X."/>
        </authorList>
    </citation>
    <scope>NUCLEOTIDE SEQUENCE [LARGE SCALE GENOMIC DNA]</scope>
    <source>
        <strain evidence="5 6">UH-Slu-Lm8-n1</strain>
    </source>
</reference>
<evidence type="ECO:0008006" key="7">
    <source>
        <dbReference type="Google" id="ProtNLM"/>
    </source>
</evidence>
<dbReference type="PANTHER" id="PTHR19848">
    <property type="entry name" value="WD40 REPEAT PROTEIN"/>
    <property type="match status" value="1"/>
</dbReference>
<dbReference type="CDD" id="cd00200">
    <property type="entry name" value="WD40"/>
    <property type="match status" value="1"/>
</dbReference>
<dbReference type="PROSITE" id="PS50082">
    <property type="entry name" value="WD_REPEATS_2"/>
    <property type="match status" value="2"/>
</dbReference>
<dbReference type="Gene3D" id="2.130.10.10">
    <property type="entry name" value="YVTN repeat-like/Quinoprotein amine dehydrogenase"/>
    <property type="match status" value="2"/>
</dbReference>
<dbReference type="EMBL" id="KN835213">
    <property type="protein sequence ID" value="KIK43418.1"/>
    <property type="molecule type" value="Genomic_DNA"/>
</dbReference>
<dbReference type="OrthoDB" id="10251741at2759"/>
<evidence type="ECO:0000256" key="3">
    <source>
        <dbReference type="PROSITE-ProRule" id="PRU00221"/>
    </source>
</evidence>
<accession>A0A0D0BJK7</accession>
<dbReference type="Pfam" id="PF00400">
    <property type="entry name" value="WD40"/>
    <property type="match status" value="5"/>
</dbReference>
<keyword evidence="2" id="KW-0677">Repeat</keyword>
<proteinExistence type="predicted"/>
<feature type="repeat" description="WD" evidence="3">
    <location>
        <begin position="37"/>
        <end position="78"/>
    </location>
</feature>
<feature type="region of interest" description="Disordered" evidence="4">
    <location>
        <begin position="469"/>
        <end position="507"/>
    </location>
</feature>
<feature type="repeat" description="WD" evidence="3">
    <location>
        <begin position="246"/>
        <end position="287"/>
    </location>
</feature>
<evidence type="ECO:0000313" key="5">
    <source>
        <dbReference type="EMBL" id="KIK43418.1"/>
    </source>
</evidence>
<dbReference type="InterPro" id="IPR001680">
    <property type="entry name" value="WD40_rpt"/>
</dbReference>
<name>A0A0D0BJK7_9AGAM</name>
<sequence length="681" mass="74576">MAAKLFATWTRKEALPTTECEAPTAAQWEEPILKHEFQGHEGTIRCFVFLHDSVHIVSGSEDGTMRKWNCNTRRVVGEPWKRGRGRIYALALSPDGKTIACGREDSIQRWTTDGEKMEGVWTDHIGKVRSLLWSPSGSHIASGSDVGTILIRHAESGEVEVGPIKTEQGHVRALAYSPSGESIASGGYNTICVWNTTTGKLVVGPIRNLRASVTSLVWSSDSTKLYSASDRFARVFDSTSGQLLHLFKHDRVLWSVALSPKHNVLACVGNDGIAQLWDTESHQPLGQLFHQSHAGLYYVSFSHLGRYVAYSGDNNKITLWMVRDIPLQLPVPTLLQQSDRQSIQQETRPNSPSLSCLNADATGGDGFNEEAHDDLYNDFFQSSQKSLPITSSGFHLPPLFSARRLLYVFSRRCPPADESVPTDRSKRGFFSRHTRSNASLELVPMTPNQPVPKRKVGQGDCEQVDHVDHHASAHNSLNTIKDKGKQRYDGPAADAQSLPSDNPTPLIKLDSADNRNILVQLMRRQGKNLASVKIAPTIKRLEVVEVYAARGFQRLVVMKRKRKTKLPEATCNIPLVAPNTSASSSAGQLSQAPGAPLAVAHVGGSLSPHSVSVQAGMSSHAMGGNGFPVVSAIGGPHASPSHFVTNYHNSHNSDSRSNIEGSCNKFLDRICFPCGHYHEDS</sequence>
<feature type="region of interest" description="Disordered" evidence="4">
    <location>
        <begin position="338"/>
        <end position="362"/>
    </location>
</feature>
<evidence type="ECO:0000256" key="2">
    <source>
        <dbReference type="ARBA" id="ARBA00022737"/>
    </source>
</evidence>
<evidence type="ECO:0000256" key="4">
    <source>
        <dbReference type="SAM" id="MobiDB-lite"/>
    </source>
</evidence>
<dbReference type="PROSITE" id="PS50294">
    <property type="entry name" value="WD_REPEATS_REGION"/>
    <property type="match status" value="1"/>
</dbReference>
<dbReference type="SUPFAM" id="SSF50978">
    <property type="entry name" value="WD40 repeat-like"/>
    <property type="match status" value="1"/>
</dbReference>
<keyword evidence="6" id="KW-1185">Reference proteome</keyword>
<evidence type="ECO:0000313" key="6">
    <source>
        <dbReference type="Proteomes" id="UP000054485"/>
    </source>
</evidence>
<gene>
    <name evidence="5" type="ORF">CY34DRAFT_803844</name>
</gene>
<dbReference type="AlphaFoldDB" id="A0A0D0BJK7"/>
<reference evidence="6" key="2">
    <citation type="submission" date="2015-01" db="EMBL/GenBank/DDBJ databases">
        <title>Evolutionary Origins and Diversification of the Mycorrhizal Mutualists.</title>
        <authorList>
            <consortium name="DOE Joint Genome Institute"/>
            <consortium name="Mycorrhizal Genomics Consortium"/>
            <person name="Kohler A."/>
            <person name="Kuo A."/>
            <person name="Nagy L.G."/>
            <person name="Floudas D."/>
            <person name="Copeland A."/>
            <person name="Barry K.W."/>
            <person name="Cichocki N."/>
            <person name="Veneault-Fourrey C."/>
            <person name="LaButti K."/>
            <person name="Lindquist E.A."/>
            <person name="Lipzen A."/>
            <person name="Lundell T."/>
            <person name="Morin E."/>
            <person name="Murat C."/>
            <person name="Riley R."/>
            <person name="Ohm R."/>
            <person name="Sun H."/>
            <person name="Tunlid A."/>
            <person name="Henrissat B."/>
            <person name="Grigoriev I.V."/>
            <person name="Hibbett D.S."/>
            <person name="Martin F."/>
        </authorList>
    </citation>
    <scope>NUCLEOTIDE SEQUENCE [LARGE SCALE GENOMIC DNA]</scope>
    <source>
        <strain evidence="6">UH-Slu-Lm8-n1</strain>
    </source>
</reference>
<dbReference type="STRING" id="930992.A0A0D0BJK7"/>
<protein>
    <recommendedName>
        <fullName evidence="7">Anaphase-promoting complex subunit 4 WD40 domain-containing protein</fullName>
    </recommendedName>
</protein>
<feature type="compositionally biased region" description="Polar residues" evidence="4">
    <location>
        <begin position="338"/>
        <end position="356"/>
    </location>
</feature>
<keyword evidence="1 3" id="KW-0853">WD repeat</keyword>
<dbReference type="PANTHER" id="PTHR19848:SF8">
    <property type="entry name" value="F-BOX AND WD REPEAT DOMAIN CONTAINING 7"/>
    <property type="match status" value="1"/>
</dbReference>
<dbReference type="SMART" id="SM00320">
    <property type="entry name" value="WD40"/>
    <property type="match status" value="7"/>
</dbReference>
<dbReference type="InterPro" id="IPR015943">
    <property type="entry name" value="WD40/YVTN_repeat-like_dom_sf"/>
</dbReference>
<dbReference type="InterPro" id="IPR036322">
    <property type="entry name" value="WD40_repeat_dom_sf"/>
</dbReference>
<evidence type="ECO:0000256" key="1">
    <source>
        <dbReference type="ARBA" id="ARBA00022574"/>
    </source>
</evidence>
<dbReference type="HOGENOM" id="CLU_028490_0_0_1"/>
<dbReference type="InParanoid" id="A0A0D0BJK7"/>
<organism evidence="5 6">
    <name type="scientific">Suillus luteus UH-Slu-Lm8-n1</name>
    <dbReference type="NCBI Taxonomy" id="930992"/>
    <lineage>
        <taxon>Eukaryota</taxon>
        <taxon>Fungi</taxon>
        <taxon>Dikarya</taxon>
        <taxon>Basidiomycota</taxon>
        <taxon>Agaricomycotina</taxon>
        <taxon>Agaricomycetes</taxon>
        <taxon>Agaricomycetidae</taxon>
        <taxon>Boletales</taxon>
        <taxon>Suillineae</taxon>
        <taxon>Suillaceae</taxon>
        <taxon>Suillus</taxon>
    </lineage>
</organism>
<dbReference type="Proteomes" id="UP000054485">
    <property type="component" value="Unassembled WGS sequence"/>
</dbReference>